<keyword evidence="1" id="KW-0560">Oxidoreductase</keyword>
<dbReference type="CDD" id="cd08958">
    <property type="entry name" value="FR_SDR_e"/>
    <property type="match status" value="1"/>
</dbReference>
<proteinExistence type="predicted"/>
<reference evidence="5" key="2">
    <citation type="submission" date="2013-12" db="EMBL/GenBank/DDBJ databases">
        <authorList>
            <person name="Yu Y."/>
            <person name="Lee S."/>
            <person name="de Baynast K."/>
            <person name="Wissotski M."/>
            <person name="Liu L."/>
            <person name="Talag J."/>
            <person name="Goicoechea J."/>
            <person name="Angelova A."/>
            <person name="Jetty R."/>
            <person name="Kudrna D."/>
            <person name="Golser W."/>
            <person name="Rivera L."/>
            <person name="Zhang J."/>
            <person name="Wing R."/>
        </authorList>
    </citation>
    <scope>NUCLEOTIDE SEQUENCE</scope>
</reference>
<keyword evidence="5" id="KW-1185">Reference proteome</keyword>
<reference evidence="4" key="3">
    <citation type="submission" date="2015-04" db="UniProtKB">
        <authorList>
            <consortium name="EnsemblPlants"/>
        </authorList>
    </citation>
    <scope>IDENTIFICATION</scope>
</reference>
<evidence type="ECO:0000313" key="5">
    <source>
        <dbReference type="Proteomes" id="UP000032180"/>
    </source>
</evidence>
<keyword evidence="2" id="KW-0732">Signal</keyword>
<evidence type="ECO:0000259" key="3">
    <source>
        <dbReference type="Pfam" id="PF01370"/>
    </source>
</evidence>
<feature type="chain" id="PRO_5002350311" description="NAD-dependent epimerase/dehydratase domain-containing protein" evidence="2">
    <location>
        <begin position="31"/>
        <end position="628"/>
    </location>
</feature>
<dbReference type="AlphaFoldDB" id="A0A0D9XF61"/>
<protein>
    <recommendedName>
        <fullName evidence="3">NAD-dependent epimerase/dehydratase domain-containing protein</fullName>
    </recommendedName>
</protein>
<reference evidence="4 5" key="1">
    <citation type="submission" date="2012-08" db="EMBL/GenBank/DDBJ databases">
        <title>Oryza genome evolution.</title>
        <authorList>
            <person name="Wing R.A."/>
        </authorList>
    </citation>
    <scope>NUCLEOTIDE SEQUENCE</scope>
</reference>
<dbReference type="Gene3D" id="3.40.50.720">
    <property type="entry name" value="NAD(P)-binding Rossmann-like Domain"/>
    <property type="match status" value="2"/>
</dbReference>
<dbReference type="EnsemblPlants" id="LPERR09G11060.1">
    <property type="protein sequence ID" value="LPERR09G11060.1"/>
    <property type="gene ID" value="LPERR09G11060"/>
</dbReference>
<feature type="domain" description="NAD-dependent epimerase/dehydratase" evidence="3">
    <location>
        <begin position="311"/>
        <end position="544"/>
    </location>
</feature>
<dbReference type="PANTHER" id="PTHR10366:SF500">
    <property type="entry name" value="OS09G0491852 PROTEIN"/>
    <property type="match status" value="1"/>
</dbReference>
<dbReference type="PANTHER" id="PTHR10366">
    <property type="entry name" value="NAD DEPENDENT EPIMERASE/DEHYDRATASE"/>
    <property type="match status" value="1"/>
</dbReference>
<dbReference type="InterPro" id="IPR001509">
    <property type="entry name" value="Epimerase_deHydtase"/>
</dbReference>
<dbReference type="STRING" id="77586.A0A0D9XF61"/>
<dbReference type="InterPro" id="IPR050425">
    <property type="entry name" value="NAD(P)_dehydrat-like"/>
</dbReference>
<dbReference type="GO" id="GO:0016616">
    <property type="term" value="F:oxidoreductase activity, acting on the CH-OH group of donors, NAD or NADP as acceptor"/>
    <property type="evidence" value="ECO:0007669"/>
    <property type="project" value="TreeGrafter"/>
</dbReference>
<organism evidence="4 5">
    <name type="scientific">Leersia perrieri</name>
    <dbReference type="NCBI Taxonomy" id="77586"/>
    <lineage>
        <taxon>Eukaryota</taxon>
        <taxon>Viridiplantae</taxon>
        <taxon>Streptophyta</taxon>
        <taxon>Embryophyta</taxon>
        <taxon>Tracheophyta</taxon>
        <taxon>Spermatophyta</taxon>
        <taxon>Magnoliopsida</taxon>
        <taxon>Liliopsida</taxon>
        <taxon>Poales</taxon>
        <taxon>Poaceae</taxon>
        <taxon>BOP clade</taxon>
        <taxon>Oryzoideae</taxon>
        <taxon>Oryzeae</taxon>
        <taxon>Oryzinae</taxon>
        <taxon>Leersia</taxon>
    </lineage>
</organism>
<feature type="domain" description="NAD-dependent epimerase/dehydratase" evidence="3">
    <location>
        <begin position="15"/>
        <end position="229"/>
    </location>
</feature>
<dbReference type="HOGENOM" id="CLU_007383_9_8_1"/>
<dbReference type="Gramene" id="LPERR09G11060.1">
    <property type="protein sequence ID" value="LPERR09G11060.1"/>
    <property type="gene ID" value="LPERR09G11060"/>
</dbReference>
<feature type="signal peptide" evidence="2">
    <location>
        <begin position="1"/>
        <end position="30"/>
    </location>
</feature>
<sequence length="628" mass="69804">MASPNAASSVRTSGGFIALWLVKLLSRGYAVHATLRDPCDTKNAHMKQQLDDDKANLLRLFKADVLDLDELTHAVQGCDGGRLPPRHSEVMDPAVKGTLNVLKACSAAKVQKVVVMSSNAAVHANPDWPQTDSKMRVAGLIYCCKDYGRTGCFRICREKWTECCNTLPSVGLWPDVAAYGEYQQQIPHLFYESWITEGLDVMNNTLWPIVDVRDVAKALLLVYEKPESSGRYICSAHHICTKDLLGQIFCFCNIPEVEHKAPLTSLMLMSLGWKPRRLEETLSDSDSVECYENEPQEQPEITPPPPCRRRVCVTGAGGYIGSWLVKLLLSRGFAVHATVRDPDDPKNEFLKQLENAPSNLQLFKADVLDYGTLTSAFAGCEGVFHSATPVPEHKTKEMLGPAVKGTRNVLEACSAASVKKLVVVSSIGAVCFNPSLPPDRKVDETCWSDKKFCKEFKNWYCLAKTEAEEIALEYGQKNGLHVITVCPGLVFGPLLQTVILNTSSKVLLYIIKGGPDAMMNKFFPIVDVRDVADASLLVYENAGPSERFICAQDQMDTKDLVVLMKSIVVDVDSRVDLTSEKLKKLGWKPMKHEETLADSVEFYRKAGFLDDEPCRLPYIYRINPDSQE</sequence>
<name>A0A0D9XF61_9ORYZ</name>
<dbReference type="InterPro" id="IPR036291">
    <property type="entry name" value="NAD(P)-bd_dom_sf"/>
</dbReference>
<evidence type="ECO:0000256" key="2">
    <source>
        <dbReference type="SAM" id="SignalP"/>
    </source>
</evidence>
<dbReference type="eggNOG" id="KOG1502">
    <property type="taxonomic scope" value="Eukaryota"/>
</dbReference>
<evidence type="ECO:0000256" key="1">
    <source>
        <dbReference type="ARBA" id="ARBA00023002"/>
    </source>
</evidence>
<accession>A0A0D9XF61</accession>
<dbReference type="Pfam" id="PF01370">
    <property type="entry name" value="Epimerase"/>
    <property type="match status" value="2"/>
</dbReference>
<dbReference type="Proteomes" id="UP000032180">
    <property type="component" value="Chromosome 9"/>
</dbReference>
<dbReference type="FunFam" id="3.40.50.720:FF:000219">
    <property type="entry name" value="Cinnamoyl-CoA reductase 1"/>
    <property type="match status" value="1"/>
</dbReference>
<evidence type="ECO:0000313" key="4">
    <source>
        <dbReference type="EnsemblPlants" id="LPERR09G11060.1"/>
    </source>
</evidence>
<dbReference type="SUPFAM" id="SSF51735">
    <property type="entry name" value="NAD(P)-binding Rossmann-fold domains"/>
    <property type="match status" value="2"/>
</dbReference>